<comment type="caution">
    <text evidence="1">The sequence shown here is derived from an EMBL/GenBank/DDBJ whole genome shotgun (WGS) entry which is preliminary data.</text>
</comment>
<evidence type="ECO:0000313" key="1">
    <source>
        <dbReference type="EMBL" id="KKK60738.1"/>
    </source>
</evidence>
<proteinExistence type="predicted"/>
<name>A0A0F8WVM0_9ZZZZ</name>
<reference evidence="1" key="1">
    <citation type="journal article" date="2015" name="Nature">
        <title>Complex archaea that bridge the gap between prokaryotes and eukaryotes.</title>
        <authorList>
            <person name="Spang A."/>
            <person name="Saw J.H."/>
            <person name="Jorgensen S.L."/>
            <person name="Zaremba-Niedzwiedzka K."/>
            <person name="Martijn J."/>
            <person name="Lind A.E."/>
            <person name="van Eijk R."/>
            <person name="Schleper C."/>
            <person name="Guy L."/>
            <person name="Ettema T.J."/>
        </authorList>
    </citation>
    <scope>NUCLEOTIDE SEQUENCE</scope>
</reference>
<dbReference type="InterPro" id="IPR013320">
    <property type="entry name" value="ConA-like_dom_sf"/>
</dbReference>
<sequence length="361" mass="40080">THKEFVITDATSGSYGLHASTGTYLTGSFTGSEATNPDGTYQRGVWHFINQMYYKFGDGTINPYSAIHSRVRTLKLHERVSVISIPMEICGEKMQPKKITLIDDSGTSTLTIKDDGYGNLYDASIDTSNFATGSALIAHYSFDNGYVKKNNTDSRIILDDSQVGHYGWAFGTIYKDGVFGTGITFTGVSSSYGRIESYEDINFKKSDEFTISFHVALPVSQLNTSQTYNTIFEKKGKWAKYEEHLLRAGDSSDVIPEKISNVQSSDYQSPKFGLNIDEDSAPYPYTFSVYNQTATDPGRLFFRRGIGPSGSANYVELITTASIADGTYKHVTVRKKDNELRLYVDRTLHTSVSETTVVTDN</sequence>
<protein>
    <submittedName>
        <fullName evidence="1">Uncharacterized protein</fullName>
    </submittedName>
</protein>
<organism evidence="1">
    <name type="scientific">marine sediment metagenome</name>
    <dbReference type="NCBI Taxonomy" id="412755"/>
    <lineage>
        <taxon>unclassified sequences</taxon>
        <taxon>metagenomes</taxon>
        <taxon>ecological metagenomes</taxon>
    </lineage>
</organism>
<gene>
    <name evidence="1" type="ORF">LCGC14_3021360</name>
</gene>
<accession>A0A0F8WVM0</accession>
<feature type="non-terminal residue" evidence="1">
    <location>
        <position position="1"/>
    </location>
</feature>
<dbReference type="Gene3D" id="2.60.120.200">
    <property type="match status" value="1"/>
</dbReference>
<dbReference type="AlphaFoldDB" id="A0A0F8WVM0"/>
<feature type="non-terminal residue" evidence="1">
    <location>
        <position position="361"/>
    </location>
</feature>
<dbReference type="SUPFAM" id="SSF49899">
    <property type="entry name" value="Concanavalin A-like lectins/glucanases"/>
    <property type="match status" value="1"/>
</dbReference>
<dbReference type="EMBL" id="LAZR01062820">
    <property type="protein sequence ID" value="KKK60738.1"/>
    <property type="molecule type" value="Genomic_DNA"/>
</dbReference>